<dbReference type="PROSITE" id="PS50157">
    <property type="entry name" value="ZINC_FINGER_C2H2_2"/>
    <property type="match status" value="1"/>
</dbReference>
<name>A0A7J6UTZ6_THATH</name>
<dbReference type="Pfam" id="PF13912">
    <property type="entry name" value="zf-C2H2_6"/>
    <property type="match status" value="1"/>
</dbReference>
<dbReference type="PANTHER" id="PTHR45801">
    <property type="entry name" value="OS07G0101800 PROTEIN"/>
    <property type="match status" value="1"/>
</dbReference>
<dbReference type="SMART" id="SM00355">
    <property type="entry name" value="ZnF_C2H2"/>
    <property type="match status" value="1"/>
</dbReference>
<evidence type="ECO:0000256" key="9">
    <source>
        <dbReference type="SAM" id="MobiDB-lite"/>
    </source>
</evidence>
<dbReference type="InterPro" id="IPR013087">
    <property type="entry name" value="Znf_C2H2_type"/>
</dbReference>
<evidence type="ECO:0000256" key="4">
    <source>
        <dbReference type="ARBA" id="ARBA00022833"/>
    </source>
</evidence>
<dbReference type="Gene3D" id="3.30.160.60">
    <property type="entry name" value="Classic Zinc Finger"/>
    <property type="match status" value="1"/>
</dbReference>
<evidence type="ECO:0000256" key="3">
    <source>
        <dbReference type="ARBA" id="ARBA00022771"/>
    </source>
</evidence>
<feature type="compositionally biased region" description="Polar residues" evidence="9">
    <location>
        <begin position="203"/>
        <end position="223"/>
    </location>
</feature>
<feature type="compositionally biased region" description="Low complexity" evidence="9">
    <location>
        <begin position="191"/>
        <end position="201"/>
    </location>
</feature>
<keyword evidence="5" id="KW-0805">Transcription regulation</keyword>
<keyword evidence="2" id="KW-0479">Metal-binding</keyword>
<keyword evidence="6" id="KW-0804">Transcription</keyword>
<feature type="domain" description="C2H2-type" evidence="10">
    <location>
        <begin position="131"/>
        <end position="153"/>
    </location>
</feature>
<dbReference type="EMBL" id="JABWDY010043444">
    <property type="protein sequence ID" value="KAF5175928.1"/>
    <property type="molecule type" value="Genomic_DNA"/>
</dbReference>
<dbReference type="SUPFAM" id="SSF57667">
    <property type="entry name" value="beta-beta-alpha zinc fingers"/>
    <property type="match status" value="1"/>
</dbReference>
<dbReference type="GO" id="GO:0005634">
    <property type="term" value="C:nucleus"/>
    <property type="evidence" value="ECO:0007669"/>
    <property type="project" value="UniProtKB-SubCell"/>
</dbReference>
<evidence type="ECO:0000256" key="7">
    <source>
        <dbReference type="ARBA" id="ARBA00023242"/>
    </source>
</evidence>
<keyword evidence="3 8" id="KW-0863">Zinc-finger</keyword>
<dbReference type="InterPro" id="IPR052426">
    <property type="entry name" value="Plant_dev_regulator"/>
</dbReference>
<dbReference type="PANTHER" id="PTHR45801:SF107">
    <property type="entry name" value="TRANSCRIPTIONAL REGULATOR SUPERMAN-LIKE"/>
    <property type="match status" value="1"/>
</dbReference>
<dbReference type="Proteomes" id="UP000554482">
    <property type="component" value="Unassembled WGS sequence"/>
</dbReference>
<comment type="subcellular location">
    <subcellularLocation>
        <location evidence="1">Nucleus</location>
    </subcellularLocation>
</comment>
<feature type="compositionally biased region" description="Basic and acidic residues" evidence="9">
    <location>
        <begin position="226"/>
        <end position="271"/>
    </location>
</feature>
<dbReference type="AlphaFoldDB" id="A0A7J6UTZ6"/>
<evidence type="ECO:0000256" key="1">
    <source>
        <dbReference type="ARBA" id="ARBA00004123"/>
    </source>
</evidence>
<organism evidence="11 12">
    <name type="scientific">Thalictrum thalictroides</name>
    <name type="common">Rue-anemone</name>
    <name type="synonym">Anemone thalictroides</name>
    <dbReference type="NCBI Taxonomy" id="46969"/>
    <lineage>
        <taxon>Eukaryota</taxon>
        <taxon>Viridiplantae</taxon>
        <taxon>Streptophyta</taxon>
        <taxon>Embryophyta</taxon>
        <taxon>Tracheophyta</taxon>
        <taxon>Spermatophyta</taxon>
        <taxon>Magnoliopsida</taxon>
        <taxon>Ranunculales</taxon>
        <taxon>Ranunculaceae</taxon>
        <taxon>Thalictroideae</taxon>
        <taxon>Thalictrum</taxon>
    </lineage>
</organism>
<sequence length="279" mass="31091">MSNNKVRQGSLPINSGQNEHQNFAIAQNSPTSAHNHQSNMLYNQAGQEVSSINRQNEYRPIALGQPLLISAPNLPTTMFCNQASQPTSAHTRLSTMFNNQARQGLSSINNNPNEQQRYSMSHPYPNDVHIHACHFCEKVFTTAKDLGGHMRIHNANIWIKAHQHNLSATLTISKVQYALQREALRKNAQRPTSSSSPDDTTAFGASSSVTSPKSAFGASSSLDMNPKTDAERINYHTRPFLDKPEKEVKRSDDLSEESGKRSKKGQEHESEMLDLTLRL</sequence>
<evidence type="ECO:0000313" key="11">
    <source>
        <dbReference type="EMBL" id="KAF5175928.1"/>
    </source>
</evidence>
<dbReference type="GO" id="GO:0008270">
    <property type="term" value="F:zinc ion binding"/>
    <property type="evidence" value="ECO:0007669"/>
    <property type="project" value="UniProtKB-KW"/>
</dbReference>
<evidence type="ECO:0000256" key="5">
    <source>
        <dbReference type="ARBA" id="ARBA00023015"/>
    </source>
</evidence>
<evidence type="ECO:0000313" key="12">
    <source>
        <dbReference type="Proteomes" id="UP000554482"/>
    </source>
</evidence>
<dbReference type="OrthoDB" id="10463941at2759"/>
<keyword evidence="12" id="KW-1185">Reference proteome</keyword>
<protein>
    <recommendedName>
        <fullName evidence="10">C2H2-type domain-containing protein</fullName>
    </recommendedName>
</protein>
<keyword evidence="7" id="KW-0539">Nucleus</keyword>
<evidence type="ECO:0000256" key="2">
    <source>
        <dbReference type="ARBA" id="ARBA00022723"/>
    </source>
</evidence>
<evidence type="ECO:0000256" key="6">
    <source>
        <dbReference type="ARBA" id="ARBA00023163"/>
    </source>
</evidence>
<comment type="caution">
    <text evidence="11">The sequence shown here is derived from an EMBL/GenBank/DDBJ whole genome shotgun (WGS) entry which is preliminary data.</text>
</comment>
<evidence type="ECO:0000256" key="8">
    <source>
        <dbReference type="PROSITE-ProRule" id="PRU00042"/>
    </source>
</evidence>
<proteinExistence type="predicted"/>
<gene>
    <name evidence="11" type="ORF">FRX31_034484</name>
</gene>
<dbReference type="PROSITE" id="PS00028">
    <property type="entry name" value="ZINC_FINGER_C2H2_1"/>
    <property type="match status" value="1"/>
</dbReference>
<evidence type="ECO:0000259" key="10">
    <source>
        <dbReference type="PROSITE" id="PS50157"/>
    </source>
</evidence>
<dbReference type="InterPro" id="IPR036236">
    <property type="entry name" value="Znf_C2H2_sf"/>
</dbReference>
<reference evidence="11 12" key="1">
    <citation type="submission" date="2020-06" db="EMBL/GenBank/DDBJ databases">
        <title>Transcriptomic and genomic resources for Thalictrum thalictroides and T. hernandezii: Facilitating candidate gene discovery in an emerging model plant lineage.</title>
        <authorList>
            <person name="Arias T."/>
            <person name="Riano-Pachon D.M."/>
            <person name="Di Stilio V.S."/>
        </authorList>
    </citation>
    <scope>NUCLEOTIDE SEQUENCE [LARGE SCALE GENOMIC DNA]</scope>
    <source>
        <strain evidence="12">cv. WT478/WT964</strain>
        <tissue evidence="11">Leaves</tissue>
    </source>
</reference>
<feature type="region of interest" description="Disordered" evidence="9">
    <location>
        <begin position="184"/>
        <end position="279"/>
    </location>
</feature>
<keyword evidence="4" id="KW-0862">Zinc</keyword>
<accession>A0A7J6UTZ6</accession>